<accession>A0A096LZV8</accession>
<keyword evidence="2" id="KW-0812">Transmembrane</keyword>
<feature type="compositionally biased region" description="Polar residues" evidence="1">
    <location>
        <begin position="214"/>
        <end position="226"/>
    </location>
</feature>
<evidence type="ECO:0000313" key="5">
    <source>
        <dbReference type="Ensembl" id="ENSPFOP00000024699.1"/>
    </source>
</evidence>
<dbReference type="SUPFAM" id="SSF48726">
    <property type="entry name" value="Immunoglobulin"/>
    <property type="match status" value="1"/>
</dbReference>
<dbReference type="EMBL" id="AYCK01014627">
    <property type="status" value="NOT_ANNOTATED_CDS"/>
    <property type="molecule type" value="Genomic_DNA"/>
</dbReference>
<feature type="region of interest" description="Disordered" evidence="1">
    <location>
        <begin position="214"/>
        <end position="234"/>
    </location>
</feature>
<reference evidence="6" key="1">
    <citation type="submission" date="2013-10" db="EMBL/GenBank/DDBJ databases">
        <authorList>
            <person name="Schartl M."/>
            <person name="Warren W."/>
        </authorList>
    </citation>
    <scope>NUCLEOTIDE SEQUENCE [LARGE SCALE GENOMIC DNA]</scope>
    <source>
        <strain evidence="6">female</strain>
    </source>
</reference>
<protein>
    <recommendedName>
        <fullName evidence="4">Immunoglobulin V-set domain-containing protein</fullName>
    </recommendedName>
</protein>
<keyword evidence="6" id="KW-1185">Reference proteome</keyword>
<dbReference type="AlphaFoldDB" id="A0A096LZV8"/>
<keyword evidence="2" id="KW-1133">Transmembrane helix</keyword>
<evidence type="ECO:0000256" key="2">
    <source>
        <dbReference type="SAM" id="Phobius"/>
    </source>
</evidence>
<sequence>MDAMRFSLLLLLLRFTCCLDSEETLVKTIGKESDFTPICTNETSNIIMMIVCWIRTERNNREQCSLRYRDGGDFVHECGSRFSLKTRNQTVFLHLTSLTAADSGNYSCQCAKLDGTHFLHLRIIVNEDTNPDDNSSDEVWSQSGVILLSAAVLLVIKVSVILVFIHRRRPHRCLRSKTFESSVHGSAAAIDDDNLNELYVNLQRPSRDLYQTVSSGHRQHAANRNSANKKETGDLENLERNRNIYEN</sequence>
<evidence type="ECO:0000256" key="1">
    <source>
        <dbReference type="SAM" id="MobiDB-lite"/>
    </source>
</evidence>
<dbReference type="OMA" id="CWIRTER"/>
<dbReference type="Proteomes" id="UP000028760">
    <property type="component" value="Unassembled WGS sequence"/>
</dbReference>
<dbReference type="InterPro" id="IPR013106">
    <property type="entry name" value="Ig_V-set"/>
</dbReference>
<keyword evidence="2" id="KW-0472">Membrane</keyword>
<evidence type="ECO:0000256" key="3">
    <source>
        <dbReference type="SAM" id="SignalP"/>
    </source>
</evidence>
<feature type="signal peptide" evidence="3">
    <location>
        <begin position="1"/>
        <end position="18"/>
    </location>
</feature>
<dbReference type="Ensembl" id="ENSPFOT00000031533.1">
    <property type="protein sequence ID" value="ENSPFOP00000024699.1"/>
    <property type="gene ID" value="ENSPFOG00000022047.1"/>
</dbReference>
<evidence type="ECO:0000259" key="4">
    <source>
        <dbReference type="Pfam" id="PF07686"/>
    </source>
</evidence>
<dbReference type="GeneTree" id="ENSGT00670000099347"/>
<evidence type="ECO:0000313" key="6">
    <source>
        <dbReference type="Proteomes" id="UP000028760"/>
    </source>
</evidence>
<feature type="chain" id="PRO_5005415448" description="Immunoglobulin V-set domain-containing protein" evidence="3">
    <location>
        <begin position="19"/>
        <end position="247"/>
    </location>
</feature>
<keyword evidence="3" id="KW-0732">Signal</keyword>
<dbReference type="InterPro" id="IPR036179">
    <property type="entry name" value="Ig-like_dom_sf"/>
</dbReference>
<proteinExistence type="predicted"/>
<reference evidence="5" key="2">
    <citation type="submission" date="2025-08" db="UniProtKB">
        <authorList>
            <consortium name="Ensembl"/>
        </authorList>
    </citation>
    <scope>IDENTIFICATION</scope>
</reference>
<organism evidence="5 6">
    <name type="scientific">Poecilia formosa</name>
    <name type="common">Amazon molly</name>
    <name type="synonym">Limia formosa</name>
    <dbReference type="NCBI Taxonomy" id="48698"/>
    <lineage>
        <taxon>Eukaryota</taxon>
        <taxon>Metazoa</taxon>
        <taxon>Chordata</taxon>
        <taxon>Craniata</taxon>
        <taxon>Vertebrata</taxon>
        <taxon>Euteleostomi</taxon>
        <taxon>Actinopterygii</taxon>
        <taxon>Neopterygii</taxon>
        <taxon>Teleostei</taxon>
        <taxon>Neoteleostei</taxon>
        <taxon>Acanthomorphata</taxon>
        <taxon>Ovalentaria</taxon>
        <taxon>Atherinomorphae</taxon>
        <taxon>Cyprinodontiformes</taxon>
        <taxon>Poeciliidae</taxon>
        <taxon>Poeciliinae</taxon>
        <taxon>Poecilia</taxon>
    </lineage>
</organism>
<dbReference type="Gene3D" id="2.60.40.10">
    <property type="entry name" value="Immunoglobulins"/>
    <property type="match status" value="1"/>
</dbReference>
<reference evidence="5" key="3">
    <citation type="submission" date="2025-09" db="UniProtKB">
        <authorList>
            <consortium name="Ensembl"/>
        </authorList>
    </citation>
    <scope>IDENTIFICATION</scope>
</reference>
<name>A0A096LZV8_POEFO</name>
<feature type="transmembrane region" description="Helical" evidence="2">
    <location>
        <begin position="144"/>
        <end position="165"/>
    </location>
</feature>
<dbReference type="Pfam" id="PF07686">
    <property type="entry name" value="V-set"/>
    <property type="match status" value="1"/>
</dbReference>
<dbReference type="InterPro" id="IPR013783">
    <property type="entry name" value="Ig-like_fold"/>
</dbReference>
<feature type="domain" description="Immunoglobulin V-set" evidence="4">
    <location>
        <begin position="41"/>
        <end position="112"/>
    </location>
</feature>